<gene>
    <name evidence="2" type="ORF">ANI02nite_01040</name>
</gene>
<keyword evidence="2" id="KW-0808">Transferase</keyword>
<dbReference type="Gene3D" id="3.90.550.10">
    <property type="entry name" value="Spore Coat Polysaccharide Biosynthesis Protein SpsA, Chain A"/>
    <property type="match status" value="1"/>
</dbReference>
<dbReference type="EMBL" id="BJYF01000001">
    <property type="protein sequence ID" value="GEN58220.1"/>
    <property type="molecule type" value="Genomic_DNA"/>
</dbReference>
<evidence type="ECO:0000313" key="2">
    <source>
        <dbReference type="EMBL" id="GEN58220.1"/>
    </source>
</evidence>
<protein>
    <submittedName>
        <fullName evidence="2">Glycosyl transferase</fullName>
    </submittedName>
</protein>
<dbReference type="GO" id="GO:0016740">
    <property type="term" value="F:transferase activity"/>
    <property type="evidence" value="ECO:0007669"/>
    <property type="project" value="UniProtKB-KW"/>
</dbReference>
<sequence>MVLAYSDTDTGALVFSQADAPPSSAQKDRIDGIRVFIGIATSGRPTILPSTIAHLRRQTRKAQRIVICATKAADVEGLDEADDLKIMYAPPGLPIQRNALLDEAGDDDFIFFFDDDFLTDPHYIERTLAIFSAQPDVAITTGRVLADGARGPGLSIDEGEAILDGAIVSGANGDPSIEPTWNGYGCNMAFRLAPIRDHALRFDERLPLYAWYEDVDFSRRVAPYGRVVKINAATGVHLGTKKGRTSGKRLGYSQVVNPVYFARKGTFAWRKSLLSILRNMGMNVARSVRPEAYIDRRGRLLGNLLGIVDVIRGRAKPERILDL</sequence>
<dbReference type="InterPro" id="IPR001173">
    <property type="entry name" value="Glyco_trans_2-like"/>
</dbReference>
<dbReference type="InterPro" id="IPR050834">
    <property type="entry name" value="Glycosyltransf_2"/>
</dbReference>
<name>A0A511X5M1_9PROT</name>
<dbReference type="AlphaFoldDB" id="A0A511X5M1"/>
<dbReference type="Pfam" id="PF00535">
    <property type="entry name" value="Glycos_transf_2"/>
    <property type="match status" value="1"/>
</dbReference>
<dbReference type="InterPro" id="IPR029044">
    <property type="entry name" value="Nucleotide-diphossugar_trans"/>
</dbReference>
<feature type="domain" description="Glycosyltransferase 2-like" evidence="1">
    <location>
        <begin position="39"/>
        <end position="141"/>
    </location>
</feature>
<dbReference type="PANTHER" id="PTHR43685">
    <property type="entry name" value="GLYCOSYLTRANSFERASE"/>
    <property type="match status" value="1"/>
</dbReference>
<comment type="caution">
    <text evidence="2">The sequence shown here is derived from an EMBL/GenBank/DDBJ whole genome shotgun (WGS) entry which is preliminary data.</text>
</comment>
<keyword evidence="3" id="KW-1185">Reference proteome</keyword>
<dbReference type="PANTHER" id="PTHR43685:SF2">
    <property type="entry name" value="GLYCOSYLTRANSFERASE 2-LIKE DOMAIN-CONTAINING PROTEIN"/>
    <property type="match status" value="1"/>
</dbReference>
<evidence type="ECO:0000313" key="3">
    <source>
        <dbReference type="Proteomes" id="UP000321635"/>
    </source>
</evidence>
<accession>A0A511X5M1</accession>
<dbReference type="Proteomes" id="UP000321635">
    <property type="component" value="Unassembled WGS sequence"/>
</dbReference>
<organism evidence="2 3">
    <name type="scientific">Acetobacter nitrogenifigens DSM 23921 = NBRC 105050</name>
    <dbReference type="NCBI Taxonomy" id="1120919"/>
    <lineage>
        <taxon>Bacteria</taxon>
        <taxon>Pseudomonadati</taxon>
        <taxon>Pseudomonadota</taxon>
        <taxon>Alphaproteobacteria</taxon>
        <taxon>Acetobacterales</taxon>
        <taxon>Acetobacteraceae</taxon>
        <taxon>Acetobacter</taxon>
    </lineage>
</organism>
<proteinExistence type="predicted"/>
<dbReference type="SUPFAM" id="SSF53448">
    <property type="entry name" value="Nucleotide-diphospho-sugar transferases"/>
    <property type="match status" value="1"/>
</dbReference>
<reference evidence="2 3" key="1">
    <citation type="submission" date="2019-07" db="EMBL/GenBank/DDBJ databases">
        <title>Whole genome shotgun sequence of Acetobacter nitrogenifigens NBRC 105050.</title>
        <authorList>
            <person name="Hosoyama A."/>
            <person name="Uohara A."/>
            <person name="Ohji S."/>
            <person name="Ichikawa N."/>
        </authorList>
    </citation>
    <scope>NUCLEOTIDE SEQUENCE [LARGE SCALE GENOMIC DNA]</scope>
    <source>
        <strain evidence="2 3">NBRC 105050</strain>
    </source>
</reference>
<evidence type="ECO:0000259" key="1">
    <source>
        <dbReference type="Pfam" id="PF00535"/>
    </source>
</evidence>
<dbReference type="STRING" id="1120919.GCA_000429165_00109"/>